<dbReference type="Gene3D" id="3.40.50.300">
    <property type="entry name" value="P-loop containing nucleotide triphosphate hydrolases"/>
    <property type="match status" value="1"/>
</dbReference>
<comment type="caution">
    <text evidence="2">The sequence shown here is derived from an EMBL/GenBank/DDBJ whole genome shotgun (WGS) entry which is preliminary data.</text>
</comment>
<keyword evidence="2" id="KW-0547">Nucleotide-binding</keyword>
<reference evidence="2 3" key="1">
    <citation type="submission" date="2023-04" db="EMBL/GenBank/DDBJ databases">
        <title>Forest soil microbial communities from Buena Vista Peninsula, Colon Province, Panama.</title>
        <authorList>
            <person name="Bouskill N."/>
        </authorList>
    </citation>
    <scope>NUCLEOTIDE SEQUENCE [LARGE SCALE GENOMIC DNA]</scope>
    <source>
        <strain evidence="2 3">GGS1</strain>
    </source>
</reference>
<organism evidence="2 3">
    <name type="scientific">Streptomyces pseudovenezuelae</name>
    <dbReference type="NCBI Taxonomy" id="67350"/>
    <lineage>
        <taxon>Bacteria</taxon>
        <taxon>Bacillati</taxon>
        <taxon>Actinomycetota</taxon>
        <taxon>Actinomycetes</taxon>
        <taxon>Kitasatosporales</taxon>
        <taxon>Streptomycetaceae</taxon>
        <taxon>Streptomyces</taxon>
        <taxon>Streptomyces aurantiacus group</taxon>
    </lineage>
</organism>
<evidence type="ECO:0000313" key="2">
    <source>
        <dbReference type="EMBL" id="MDH6214136.1"/>
    </source>
</evidence>
<name>A0ABT6LEV9_9ACTN</name>
<protein>
    <submittedName>
        <fullName evidence="2">Energy-coupling factor transporter ATP-binding protein EcfA2</fullName>
    </submittedName>
</protein>
<dbReference type="EMBL" id="JARXVH010000002">
    <property type="protein sequence ID" value="MDH6214136.1"/>
    <property type="molecule type" value="Genomic_DNA"/>
</dbReference>
<evidence type="ECO:0000259" key="1">
    <source>
        <dbReference type="Pfam" id="PF13304"/>
    </source>
</evidence>
<keyword evidence="3" id="KW-1185">Reference proteome</keyword>
<gene>
    <name evidence="2" type="ORF">M2283_001419</name>
</gene>
<keyword evidence="2" id="KW-0067">ATP-binding</keyword>
<dbReference type="InterPro" id="IPR027417">
    <property type="entry name" value="P-loop_NTPase"/>
</dbReference>
<proteinExistence type="predicted"/>
<dbReference type="Pfam" id="PF13304">
    <property type="entry name" value="AAA_21"/>
    <property type="match status" value="1"/>
</dbReference>
<dbReference type="GO" id="GO:0005524">
    <property type="term" value="F:ATP binding"/>
    <property type="evidence" value="ECO:0007669"/>
    <property type="project" value="UniProtKB-KW"/>
</dbReference>
<dbReference type="RefSeq" id="WP_280875205.1">
    <property type="nucleotide sequence ID" value="NZ_JARXVH010000002.1"/>
</dbReference>
<sequence>MPGVLRLSKLNLLFGMNDSGKTKLLHLLRSLSSPHLLMEFPADLSCAITWFDPELRKAIVDVRGQWLEYRVDDRRVALPPRPYRVLSFGPGTYKGLRASSVPGIAEFLGVDFWTARTVIANMPVLLPDVVSRVRFYGDDVKVSYREEAFGEEKLGEVVVWFYALAVFAELQARAEPTILVLDEPFNFLHPIAQRHVLELFESATWTFQVILAEHSPTAYERRHHGWSATVLLPEGGRRSRISQEDVDLERIGGG</sequence>
<dbReference type="SUPFAM" id="SSF52540">
    <property type="entry name" value="P-loop containing nucleoside triphosphate hydrolases"/>
    <property type="match status" value="1"/>
</dbReference>
<accession>A0ABT6LEV9</accession>
<dbReference type="CDD" id="cd00267">
    <property type="entry name" value="ABC_ATPase"/>
    <property type="match status" value="1"/>
</dbReference>
<dbReference type="Proteomes" id="UP001160499">
    <property type="component" value="Unassembled WGS sequence"/>
</dbReference>
<evidence type="ECO:0000313" key="3">
    <source>
        <dbReference type="Proteomes" id="UP001160499"/>
    </source>
</evidence>
<feature type="domain" description="ATPase AAA-type core" evidence="1">
    <location>
        <begin position="164"/>
        <end position="217"/>
    </location>
</feature>
<dbReference type="InterPro" id="IPR003959">
    <property type="entry name" value="ATPase_AAA_core"/>
</dbReference>